<accession>A0A1G2KKX3</accession>
<feature type="transmembrane region" description="Helical" evidence="1">
    <location>
        <begin position="74"/>
        <end position="99"/>
    </location>
</feature>
<dbReference type="Proteomes" id="UP000179023">
    <property type="component" value="Unassembled WGS sequence"/>
</dbReference>
<gene>
    <name evidence="2" type="ORF">A3C07_04220</name>
</gene>
<feature type="transmembrane region" description="Helical" evidence="1">
    <location>
        <begin position="361"/>
        <end position="380"/>
    </location>
</feature>
<name>A0A1G2KKX3_9BACT</name>
<feature type="transmembrane region" description="Helical" evidence="1">
    <location>
        <begin position="331"/>
        <end position="355"/>
    </location>
</feature>
<evidence type="ECO:0000313" key="2">
    <source>
        <dbReference type="EMBL" id="OGZ99100.1"/>
    </source>
</evidence>
<proteinExistence type="predicted"/>
<feature type="transmembrane region" description="Helical" evidence="1">
    <location>
        <begin position="35"/>
        <end position="54"/>
    </location>
</feature>
<dbReference type="AlphaFoldDB" id="A0A1G2KKX3"/>
<keyword evidence="1" id="KW-0472">Membrane</keyword>
<sequence>MQTKNHFFRILIYVVVALGLRFLIVDRILEGTEVWWLQVAAIVLIFGIGIGYVFRGTAKAIEETTDVLKDRTKLAGGFLQAFGTAFPDMVIGVVAAVISLQVRDTDYVRSINLAIIAASTTFGSNIYNILHAVWCVYRQNLANLKHKAVLMFPPFKAGGSLKPLAEHNVKPTAREMDGAIRVLTALTILTAFVAISMVLFGQVKGGEEKIAGDLYQLILPIGIVLFFLCVGVLYYFRKSHRPESPSKEIIEEEQYYAKQGTWRIWFDLVLSGVAILFVAESMIKAMEVFSHLTHIPFVVIGILAGLIGCFGEMIVIHNFSVNPKGRIGDAIVGVAMDNIVTTMGAAIVAIMGGIFLGSNSLILIFIIILTANTLLIEQISKMKNSLRTVK</sequence>
<evidence type="ECO:0000313" key="3">
    <source>
        <dbReference type="Proteomes" id="UP000179023"/>
    </source>
</evidence>
<feature type="transmembrane region" description="Helical" evidence="1">
    <location>
        <begin position="180"/>
        <end position="202"/>
    </location>
</feature>
<evidence type="ECO:0000256" key="1">
    <source>
        <dbReference type="SAM" id="Phobius"/>
    </source>
</evidence>
<keyword evidence="1" id="KW-0812">Transmembrane</keyword>
<feature type="transmembrane region" description="Helical" evidence="1">
    <location>
        <begin position="264"/>
        <end position="283"/>
    </location>
</feature>
<evidence type="ECO:0008006" key="4">
    <source>
        <dbReference type="Google" id="ProtNLM"/>
    </source>
</evidence>
<feature type="transmembrane region" description="Helical" evidence="1">
    <location>
        <begin position="111"/>
        <end position="137"/>
    </location>
</feature>
<feature type="transmembrane region" description="Helical" evidence="1">
    <location>
        <begin position="7"/>
        <end position="29"/>
    </location>
</feature>
<protein>
    <recommendedName>
        <fullName evidence="4">Sodium/calcium exchanger membrane region domain-containing protein</fullName>
    </recommendedName>
</protein>
<reference evidence="2 3" key="1">
    <citation type="journal article" date="2016" name="Nat. Commun.">
        <title>Thousands of microbial genomes shed light on interconnected biogeochemical processes in an aquifer system.</title>
        <authorList>
            <person name="Anantharaman K."/>
            <person name="Brown C.T."/>
            <person name="Hug L.A."/>
            <person name="Sharon I."/>
            <person name="Castelle C.J."/>
            <person name="Probst A.J."/>
            <person name="Thomas B.C."/>
            <person name="Singh A."/>
            <person name="Wilkins M.J."/>
            <person name="Karaoz U."/>
            <person name="Brodie E.L."/>
            <person name="Williams K.H."/>
            <person name="Hubbard S.S."/>
            <person name="Banfield J.F."/>
        </authorList>
    </citation>
    <scope>NUCLEOTIDE SEQUENCE [LARGE SCALE GENOMIC DNA]</scope>
</reference>
<dbReference type="EMBL" id="MHQI01000048">
    <property type="protein sequence ID" value="OGZ99100.1"/>
    <property type="molecule type" value="Genomic_DNA"/>
</dbReference>
<feature type="transmembrane region" description="Helical" evidence="1">
    <location>
        <begin position="295"/>
        <end position="319"/>
    </location>
</feature>
<keyword evidence="1" id="KW-1133">Transmembrane helix</keyword>
<organism evidence="2 3">
    <name type="scientific">Candidatus Sungbacteria bacterium RIFCSPHIGHO2_02_FULL_47_11</name>
    <dbReference type="NCBI Taxonomy" id="1802270"/>
    <lineage>
        <taxon>Bacteria</taxon>
        <taxon>Candidatus Sungiibacteriota</taxon>
    </lineage>
</organism>
<comment type="caution">
    <text evidence="2">The sequence shown here is derived from an EMBL/GenBank/DDBJ whole genome shotgun (WGS) entry which is preliminary data.</text>
</comment>
<feature type="transmembrane region" description="Helical" evidence="1">
    <location>
        <begin position="214"/>
        <end position="236"/>
    </location>
</feature>